<dbReference type="InterPro" id="IPR000073">
    <property type="entry name" value="AB_hydrolase_1"/>
</dbReference>
<keyword evidence="2" id="KW-0732">Signal</keyword>
<dbReference type="PROSITE" id="PS00708">
    <property type="entry name" value="PRO_ENDOPEP_SER"/>
    <property type="match status" value="1"/>
</dbReference>
<reference evidence="4" key="1">
    <citation type="submission" date="2022-11" db="EMBL/GenBank/DDBJ databases">
        <title>Hoeflea poritis sp. nov., isolated from scleractinian coral Porites lutea.</title>
        <authorList>
            <person name="Zhang G."/>
            <person name="Wei Q."/>
            <person name="Cai L."/>
        </authorList>
    </citation>
    <scope>NUCLEOTIDE SEQUENCE</scope>
    <source>
        <strain evidence="4">E7-10</strain>
    </source>
</reference>
<dbReference type="Gene3D" id="3.40.50.1820">
    <property type="entry name" value="alpha/beta hydrolase"/>
    <property type="match status" value="1"/>
</dbReference>
<sequence length="300" mass="31943">MKGRLTYLAIVFCAALLLAVPDGSVNAAEKNVQFRVDGKSVVGTLETPDNAAEPAPVVLMLHGFTGSRDELPVKDTDEGVFARTARQLAENGYASLRIDFRGSGESQGAWEDTTFSGQIADAVAAIDWLKSSQEIDNDNISILGWSQGGLVAAHAAAERPDVKSVILWAPVTNPMATYSGLLGSETVMKAIAGAPETPHTVKLPWGVDTTLKGAFYQEMPVTSPAAAIAGYEGPLMVIVGTRDTLVVPQPAAGQILLNYHPGKQQLVVFDTDHVWDAFSGPGTLDGQMIPTTLKWLEENR</sequence>
<dbReference type="SUPFAM" id="SSF53474">
    <property type="entry name" value="alpha/beta-Hydrolases"/>
    <property type="match status" value="1"/>
</dbReference>
<feature type="signal peptide" evidence="2">
    <location>
        <begin position="1"/>
        <end position="27"/>
    </location>
</feature>
<evidence type="ECO:0000259" key="3">
    <source>
        <dbReference type="Pfam" id="PF00561"/>
    </source>
</evidence>
<dbReference type="InterPro" id="IPR029058">
    <property type="entry name" value="AB_hydrolase_fold"/>
</dbReference>
<organism evidence="4 5">
    <name type="scientific">Hoeflea poritis</name>
    <dbReference type="NCBI Taxonomy" id="2993659"/>
    <lineage>
        <taxon>Bacteria</taxon>
        <taxon>Pseudomonadati</taxon>
        <taxon>Pseudomonadota</taxon>
        <taxon>Alphaproteobacteria</taxon>
        <taxon>Hyphomicrobiales</taxon>
        <taxon>Rhizobiaceae</taxon>
        <taxon>Hoeflea</taxon>
    </lineage>
</organism>
<evidence type="ECO:0000256" key="1">
    <source>
        <dbReference type="ARBA" id="ARBA00022801"/>
    </source>
</evidence>
<protein>
    <submittedName>
        <fullName evidence="4">Alpha/beta fold hydrolase</fullName>
    </submittedName>
</protein>
<evidence type="ECO:0000313" key="4">
    <source>
        <dbReference type="EMBL" id="MDA4848296.1"/>
    </source>
</evidence>
<dbReference type="GO" id="GO:0016787">
    <property type="term" value="F:hydrolase activity"/>
    <property type="evidence" value="ECO:0007669"/>
    <property type="project" value="UniProtKB-KW"/>
</dbReference>
<dbReference type="Proteomes" id="UP001148313">
    <property type="component" value="Unassembled WGS sequence"/>
</dbReference>
<accession>A0ABT4VUA9</accession>
<evidence type="ECO:0000313" key="5">
    <source>
        <dbReference type="Proteomes" id="UP001148313"/>
    </source>
</evidence>
<evidence type="ECO:0000256" key="2">
    <source>
        <dbReference type="SAM" id="SignalP"/>
    </source>
</evidence>
<feature type="domain" description="AB hydrolase-1" evidence="3">
    <location>
        <begin position="56"/>
        <end position="175"/>
    </location>
</feature>
<dbReference type="RefSeq" id="WP_271092153.1">
    <property type="nucleotide sequence ID" value="NZ_JAPJZH010000021.1"/>
</dbReference>
<name>A0ABT4VUA9_9HYPH</name>
<keyword evidence="5" id="KW-1185">Reference proteome</keyword>
<proteinExistence type="predicted"/>
<dbReference type="PANTHER" id="PTHR43265:SF1">
    <property type="entry name" value="ESTERASE ESTD"/>
    <property type="match status" value="1"/>
</dbReference>
<gene>
    <name evidence="4" type="ORF">OOZ53_23265</name>
</gene>
<dbReference type="Pfam" id="PF00561">
    <property type="entry name" value="Abhydrolase_1"/>
    <property type="match status" value="1"/>
</dbReference>
<keyword evidence="1 4" id="KW-0378">Hydrolase</keyword>
<dbReference type="EMBL" id="JAPJZH010000021">
    <property type="protein sequence ID" value="MDA4848296.1"/>
    <property type="molecule type" value="Genomic_DNA"/>
</dbReference>
<feature type="chain" id="PRO_5045171390" evidence="2">
    <location>
        <begin position="28"/>
        <end position="300"/>
    </location>
</feature>
<comment type="caution">
    <text evidence="4">The sequence shown here is derived from an EMBL/GenBank/DDBJ whole genome shotgun (WGS) entry which is preliminary data.</text>
</comment>
<dbReference type="InterPro" id="IPR053145">
    <property type="entry name" value="AB_hydrolase_Est10"/>
</dbReference>
<dbReference type="PANTHER" id="PTHR43265">
    <property type="entry name" value="ESTERASE ESTD"/>
    <property type="match status" value="1"/>
</dbReference>
<dbReference type="InterPro" id="IPR002471">
    <property type="entry name" value="Pept_S9_AS"/>
</dbReference>